<reference evidence="2" key="2">
    <citation type="submission" date="2020-09" db="EMBL/GenBank/DDBJ databases">
        <authorList>
            <person name="Sun Q."/>
            <person name="Ohkuma M."/>
        </authorList>
    </citation>
    <scope>NUCLEOTIDE SEQUENCE</scope>
    <source>
        <strain evidence="2">JCM 4790</strain>
    </source>
</reference>
<feature type="region of interest" description="Disordered" evidence="1">
    <location>
        <begin position="1"/>
        <end position="79"/>
    </location>
</feature>
<organism evidence="2 3">
    <name type="scientific">Streptomyces minutiscleroticus</name>
    <dbReference type="NCBI Taxonomy" id="68238"/>
    <lineage>
        <taxon>Bacteria</taxon>
        <taxon>Bacillati</taxon>
        <taxon>Actinomycetota</taxon>
        <taxon>Actinomycetes</taxon>
        <taxon>Kitasatosporales</taxon>
        <taxon>Streptomycetaceae</taxon>
        <taxon>Streptomyces</taxon>
    </lineage>
</organism>
<protein>
    <submittedName>
        <fullName evidence="2">Uncharacterized protein</fullName>
    </submittedName>
</protein>
<reference evidence="2" key="1">
    <citation type="journal article" date="2014" name="Int. J. Syst. Evol. Microbiol.">
        <title>Complete genome sequence of Corynebacterium casei LMG S-19264T (=DSM 44701T), isolated from a smear-ripened cheese.</title>
        <authorList>
            <consortium name="US DOE Joint Genome Institute (JGI-PGF)"/>
            <person name="Walter F."/>
            <person name="Albersmeier A."/>
            <person name="Kalinowski J."/>
            <person name="Ruckert C."/>
        </authorList>
    </citation>
    <scope>NUCLEOTIDE SEQUENCE</scope>
    <source>
        <strain evidence="2">JCM 4790</strain>
    </source>
</reference>
<dbReference type="AlphaFoldDB" id="A0A918NHZ4"/>
<evidence type="ECO:0000256" key="1">
    <source>
        <dbReference type="SAM" id="MobiDB-lite"/>
    </source>
</evidence>
<accession>A0A918NHZ4</accession>
<name>A0A918NHZ4_9ACTN</name>
<feature type="compositionally biased region" description="Basic and acidic residues" evidence="1">
    <location>
        <begin position="32"/>
        <end position="48"/>
    </location>
</feature>
<gene>
    <name evidence="2" type="ORF">GCM10010358_24060</name>
</gene>
<keyword evidence="3" id="KW-1185">Reference proteome</keyword>
<proteinExistence type="predicted"/>
<evidence type="ECO:0000313" key="2">
    <source>
        <dbReference type="EMBL" id="GGX68895.1"/>
    </source>
</evidence>
<dbReference type="Proteomes" id="UP000619244">
    <property type="component" value="Unassembled WGS sequence"/>
</dbReference>
<sequence length="79" mass="7764">MSSNGSSGCAGPADGGADHAVRLAAEGMAPDRMQRHAETAGAGERADALVEEVVDLPPPLTGGGDASALGQRRAGLRPA</sequence>
<dbReference type="EMBL" id="BMVU01000008">
    <property type="protein sequence ID" value="GGX68895.1"/>
    <property type="molecule type" value="Genomic_DNA"/>
</dbReference>
<comment type="caution">
    <text evidence="2">The sequence shown here is derived from an EMBL/GenBank/DDBJ whole genome shotgun (WGS) entry which is preliminary data.</text>
</comment>
<evidence type="ECO:0000313" key="3">
    <source>
        <dbReference type="Proteomes" id="UP000619244"/>
    </source>
</evidence>